<keyword evidence="5 9" id="KW-0812">Transmembrane</keyword>
<feature type="transmembrane region" description="Helical" evidence="9">
    <location>
        <begin position="332"/>
        <end position="349"/>
    </location>
</feature>
<feature type="transmembrane region" description="Helical" evidence="9">
    <location>
        <begin position="215"/>
        <end position="234"/>
    </location>
</feature>
<feature type="transmembrane region" description="Helical" evidence="9">
    <location>
        <begin position="240"/>
        <end position="259"/>
    </location>
</feature>
<dbReference type="InterPro" id="IPR006153">
    <property type="entry name" value="Cation/H_exchanger_TM"/>
</dbReference>
<dbReference type="GO" id="GO:1902600">
    <property type="term" value="P:proton transmembrane transport"/>
    <property type="evidence" value="ECO:0007669"/>
    <property type="project" value="InterPro"/>
</dbReference>
<evidence type="ECO:0000256" key="5">
    <source>
        <dbReference type="ARBA" id="ARBA00022692"/>
    </source>
</evidence>
<dbReference type="GO" id="GO:0016020">
    <property type="term" value="C:membrane"/>
    <property type="evidence" value="ECO:0007669"/>
    <property type="project" value="UniProtKB-SubCell"/>
</dbReference>
<feature type="domain" description="Cation/H+ exchanger transmembrane" evidence="10">
    <location>
        <begin position="18"/>
        <end position="367"/>
    </location>
</feature>
<evidence type="ECO:0000256" key="8">
    <source>
        <dbReference type="ARBA" id="ARBA00023136"/>
    </source>
</evidence>
<evidence type="ECO:0000256" key="2">
    <source>
        <dbReference type="ARBA" id="ARBA00005551"/>
    </source>
</evidence>
<evidence type="ECO:0000256" key="4">
    <source>
        <dbReference type="ARBA" id="ARBA00022449"/>
    </source>
</evidence>
<dbReference type="Gene3D" id="1.20.1530.20">
    <property type="match status" value="1"/>
</dbReference>
<dbReference type="Proteomes" id="UP000250079">
    <property type="component" value="Chromosome"/>
</dbReference>
<evidence type="ECO:0000256" key="7">
    <source>
        <dbReference type="ARBA" id="ARBA00023065"/>
    </source>
</evidence>
<dbReference type="InterPro" id="IPR038770">
    <property type="entry name" value="Na+/solute_symporter_sf"/>
</dbReference>
<feature type="transmembrane region" description="Helical" evidence="9">
    <location>
        <begin position="293"/>
        <end position="312"/>
    </location>
</feature>
<evidence type="ECO:0000259" key="10">
    <source>
        <dbReference type="Pfam" id="PF00999"/>
    </source>
</evidence>
<evidence type="ECO:0000256" key="3">
    <source>
        <dbReference type="ARBA" id="ARBA00022448"/>
    </source>
</evidence>
<comment type="subcellular location">
    <subcellularLocation>
        <location evidence="1">Membrane</location>
        <topology evidence="1">Multi-pass membrane protein</topology>
    </subcellularLocation>
</comment>
<keyword evidence="12" id="KW-1185">Reference proteome</keyword>
<dbReference type="PANTHER" id="PTHR42751">
    <property type="entry name" value="SODIUM/HYDROGEN EXCHANGER FAMILY/TRKA DOMAIN PROTEIN"/>
    <property type="match status" value="1"/>
</dbReference>
<keyword evidence="7" id="KW-0406">Ion transport</keyword>
<name>A0A2Z2NY86_9GAMM</name>
<protein>
    <submittedName>
        <fullName evidence="11">Iron transporter MagA</fullName>
    </submittedName>
</protein>
<feature type="transmembrane region" description="Helical" evidence="9">
    <location>
        <begin position="117"/>
        <end position="136"/>
    </location>
</feature>
<organism evidence="11 12">
    <name type="scientific">Granulosicoccus antarcticus IMCC3135</name>
    <dbReference type="NCBI Taxonomy" id="1192854"/>
    <lineage>
        <taxon>Bacteria</taxon>
        <taxon>Pseudomonadati</taxon>
        <taxon>Pseudomonadota</taxon>
        <taxon>Gammaproteobacteria</taxon>
        <taxon>Chromatiales</taxon>
        <taxon>Granulosicoccaceae</taxon>
        <taxon>Granulosicoccus</taxon>
    </lineage>
</organism>
<dbReference type="OrthoDB" id="3418949at2"/>
<proteinExistence type="inferred from homology"/>
<dbReference type="KEGG" id="gai:IMCC3135_31000"/>
<evidence type="ECO:0000313" key="12">
    <source>
        <dbReference type="Proteomes" id="UP000250079"/>
    </source>
</evidence>
<evidence type="ECO:0000256" key="1">
    <source>
        <dbReference type="ARBA" id="ARBA00004141"/>
    </source>
</evidence>
<dbReference type="RefSeq" id="WP_088921048.1">
    <property type="nucleotide sequence ID" value="NZ_CP018632.1"/>
</dbReference>
<sequence>MHDTSIIFSLFLVFSGAAVIATLALFARQALLIAYIALGAILGPWALNVVSNPALIADIANVGILFLLFLLGLNLEPGDLKKLFREAIVITAVSSMAFALLGFCVGIAFGFNLLDSLLVAAGMMFSSTIIALKLLPTSALHHQRMGELIVSILLLQDMLAILVLLALEGLGNQESLISETLVLVLGLPALALMAWWVSTRVLTKLFMRFDQIHEYLFLLAIGWCMGIAELATVIGLSHEVGAFVAGVTLATSPIARFIAESLKPLRDFFLVLFFFALGAGFNIGALPSVLVPALVLAAISVALKPIVFRMLLQREQEKARMAAETGARLGQISEFSLLIVVVASELSVMSAKASMLMQSATILSFVASSFWIVRRYPTPISMDKTLRRD</sequence>
<comment type="similarity">
    <text evidence="2">Belongs to the monovalent cation:proton antiporter 2 (CPA2) transporter (TC 2.A.37) family.</text>
</comment>
<feature type="transmembrane region" description="Helical" evidence="9">
    <location>
        <begin position="182"/>
        <end position="203"/>
    </location>
</feature>
<reference evidence="11 12" key="1">
    <citation type="submission" date="2016-12" db="EMBL/GenBank/DDBJ databases">
        <authorList>
            <person name="Song W.-J."/>
            <person name="Kurnit D.M."/>
        </authorList>
    </citation>
    <scope>NUCLEOTIDE SEQUENCE [LARGE SCALE GENOMIC DNA]</scope>
    <source>
        <strain evidence="11 12">IMCC3135</strain>
    </source>
</reference>
<dbReference type="AlphaFoldDB" id="A0A2Z2NY86"/>
<feature type="transmembrane region" description="Helical" evidence="9">
    <location>
        <begin position="148"/>
        <end position="170"/>
    </location>
</feature>
<keyword evidence="4" id="KW-0050">Antiport</keyword>
<keyword evidence="3" id="KW-0813">Transport</keyword>
<feature type="transmembrane region" description="Helical" evidence="9">
    <location>
        <begin position="53"/>
        <end position="75"/>
    </location>
</feature>
<feature type="transmembrane region" description="Helical" evidence="9">
    <location>
        <begin position="268"/>
        <end position="287"/>
    </location>
</feature>
<gene>
    <name evidence="11" type="primary">magA</name>
    <name evidence="11" type="ORF">IMCC3135_31000</name>
</gene>
<feature type="transmembrane region" description="Helical" evidence="9">
    <location>
        <begin position="355"/>
        <end position="373"/>
    </location>
</feature>
<dbReference type="Pfam" id="PF00999">
    <property type="entry name" value="Na_H_Exchanger"/>
    <property type="match status" value="1"/>
</dbReference>
<accession>A0A2Z2NY86</accession>
<feature type="transmembrane region" description="Helical" evidence="9">
    <location>
        <begin position="30"/>
        <end position="47"/>
    </location>
</feature>
<evidence type="ECO:0000256" key="6">
    <source>
        <dbReference type="ARBA" id="ARBA00022989"/>
    </source>
</evidence>
<dbReference type="PANTHER" id="PTHR42751:SF3">
    <property type="entry name" value="SODIUM_GLUTAMATE SYMPORTER"/>
    <property type="match status" value="1"/>
</dbReference>
<dbReference type="GO" id="GO:0015297">
    <property type="term" value="F:antiporter activity"/>
    <property type="evidence" value="ECO:0007669"/>
    <property type="project" value="UniProtKB-KW"/>
</dbReference>
<evidence type="ECO:0000313" key="11">
    <source>
        <dbReference type="EMBL" id="ASJ76249.1"/>
    </source>
</evidence>
<evidence type="ECO:0000256" key="9">
    <source>
        <dbReference type="SAM" id="Phobius"/>
    </source>
</evidence>
<feature type="transmembrane region" description="Helical" evidence="9">
    <location>
        <begin position="87"/>
        <end position="111"/>
    </location>
</feature>
<keyword evidence="6 9" id="KW-1133">Transmembrane helix</keyword>
<keyword evidence="8 9" id="KW-0472">Membrane</keyword>
<dbReference type="EMBL" id="CP018632">
    <property type="protein sequence ID" value="ASJ76249.1"/>
    <property type="molecule type" value="Genomic_DNA"/>
</dbReference>
<feature type="transmembrane region" description="Helical" evidence="9">
    <location>
        <begin position="6"/>
        <end position="25"/>
    </location>
</feature>